<dbReference type="PANTHER" id="PTHR30273">
    <property type="entry name" value="PERIPLASMIC SIGNAL SENSOR AND SIGMA FACTOR ACTIVATOR FECR-RELATED"/>
    <property type="match status" value="1"/>
</dbReference>
<dbReference type="EMBL" id="BAMD01000073">
    <property type="protein sequence ID" value="GAF05211.1"/>
    <property type="molecule type" value="Genomic_DNA"/>
</dbReference>
<keyword evidence="5" id="KW-1185">Reference proteome</keyword>
<dbReference type="Pfam" id="PF16344">
    <property type="entry name" value="FecR_C"/>
    <property type="match status" value="1"/>
</dbReference>
<dbReference type="OrthoDB" id="1493027at2"/>
<comment type="caution">
    <text evidence="4">The sequence shown here is derived from an EMBL/GenBank/DDBJ whole genome shotgun (WGS) entry which is preliminary data.</text>
</comment>
<organism evidence="4 5">
    <name type="scientific">Saccharicrinis fermentans DSM 9555 = JCM 21142</name>
    <dbReference type="NCBI Taxonomy" id="869213"/>
    <lineage>
        <taxon>Bacteria</taxon>
        <taxon>Pseudomonadati</taxon>
        <taxon>Bacteroidota</taxon>
        <taxon>Bacteroidia</taxon>
        <taxon>Marinilabiliales</taxon>
        <taxon>Marinilabiliaceae</taxon>
        <taxon>Saccharicrinis</taxon>
    </lineage>
</organism>
<dbReference type="GO" id="GO:0016989">
    <property type="term" value="F:sigma factor antagonist activity"/>
    <property type="evidence" value="ECO:0007669"/>
    <property type="project" value="TreeGrafter"/>
</dbReference>
<evidence type="ECO:0000259" key="2">
    <source>
        <dbReference type="Pfam" id="PF04773"/>
    </source>
</evidence>
<keyword evidence="1" id="KW-0812">Transmembrane</keyword>
<sequence>MKTYINISKLIFGKLANDLTIEENKKFEKWLKEDPANQILFEDIRNRKDRDLRDAKISLLDKELIWKNIQDKIGLPKTRSIFSFKAVMKYAAAILIPIAAVYGGWNLYGYIQGEINNPIAQIKPGAPKAQLIYGDKIIELGERDTILNTTHNSVAVEINSGGIKYKKDLSNPKSIEFHTIRIPRGGEYFLTLSDGTKVWLNSDTEIKYPSVFNEKERCVFVQGEAYFEIAKDSIHPFVVHAAGLDIQVLGTKFNVSAYSDDDFAHVTLVEGKVFAIEQISGLKQSAVLEPSQQALISKNGSQELVIQTVDTDVYTSWTKGKYIFRAEPLGQILKKLSRWYNVEVFYENTAAEQYTFSGILPRFKNCETFLKLMEKTNSVKFEYTENVLIVKNVK</sequence>
<feature type="transmembrane region" description="Helical" evidence="1">
    <location>
        <begin position="87"/>
        <end position="108"/>
    </location>
</feature>
<feature type="domain" description="FecR protein" evidence="2">
    <location>
        <begin position="179"/>
        <end position="273"/>
    </location>
</feature>
<dbReference type="InterPro" id="IPR032508">
    <property type="entry name" value="FecR_C"/>
</dbReference>
<feature type="domain" description="Protein FecR C-terminal" evidence="3">
    <location>
        <begin position="321"/>
        <end position="389"/>
    </location>
</feature>
<dbReference type="Gene3D" id="3.55.50.30">
    <property type="match status" value="1"/>
</dbReference>
<name>W7YL18_9BACT</name>
<evidence type="ECO:0000256" key="1">
    <source>
        <dbReference type="SAM" id="Phobius"/>
    </source>
</evidence>
<dbReference type="PANTHER" id="PTHR30273:SF2">
    <property type="entry name" value="PROTEIN FECR"/>
    <property type="match status" value="1"/>
</dbReference>
<evidence type="ECO:0000313" key="5">
    <source>
        <dbReference type="Proteomes" id="UP000019402"/>
    </source>
</evidence>
<dbReference type="AlphaFoldDB" id="W7YL18"/>
<dbReference type="Gene3D" id="2.60.120.1440">
    <property type="match status" value="1"/>
</dbReference>
<dbReference type="eggNOG" id="COG3712">
    <property type="taxonomic scope" value="Bacteria"/>
</dbReference>
<dbReference type="InterPro" id="IPR006860">
    <property type="entry name" value="FecR"/>
</dbReference>
<dbReference type="InterPro" id="IPR012373">
    <property type="entry name" value="Ferrdict_sens_TM"/>
</dbReference>
<protein>
    <submittedName>
        <fullName evidence="4">Fec operon regulator FecR</fullName>
    </submittedName>
</protein>
<dbReference type="Proteomes" id="UP000019402">
    <property type="component" value="Unassembled WGS sequence"/>
</dbReference>
<keyword evidence="1" id="KW-1133">Transmembrane helix</keyword>
<keyword evidence="1" id="KW-0472">Membrane</keyword>
<evidence type="ECO:0000259" key="3">
    <source>
        <dbReference type="Pfam" id="PF16344"/>
    </source>
</evidence>
<evidence type="ECO:0000313" key="4">
    <source>
        <dbReference type="EMBL" id="GAF05211.1"/>
    </source>
</evidence>
<gene>
    <name evidence="4" type="ORF">JCM21142_93938</name>
</gene>
<proteinExistence type="predicted"/>
<dbReference type="STRING" id="869213.GCA_000517085_01655"/>
<dbReference type="RefSeq" id="WP_052343087.1">
    <property type="nucleotide sequence ID" value="NZ_BAMD01000073.1"/>
</dbReference>
<reference evidence="4 5" key="1">
    <citation type="journal article" date="2014" name="Genome Announc.">
        <title>Draft Genome Sequence of Cytophaga fermentans JCM 21142T, a Facultative Anaerobe Isolated from Marine Mud.</title>
        <authorList>
            <person name="Starns D."/>
            <person name="Oshima K."/>
            <person name="Suda W."/>
            <person name="Iino T."/>
            <person name="Yuki M."/>
            <person name="Inoue J."/>
            <person name="Kitamura K."/>
            <person name="Iida T."/>
            <person name="Darby A."/>
            <person name="Hattori M."/>
            <person name="Ohkuma M."/>
        </authorList>
    </citation>
    <scope>NUCLEOTIDE SEQUENCE [LARGE SCALE GENOMIC DNA]</scope>
    <source>
        <strain evidence="4 5">JCM 21142</strain>
    </source>
</reference>
<accession>W7YL18</accession>
<dbReference type="Pfam" id="PF04773">
    <property type="entry name" value="FecR"/>
    <property type="match status" value="1"/>
</dbReference>